<dbReference type="Proteomes" id="UP000018849">
    <property type="component" value="Unassembled WGS sequence"/>
</dbReference>
<evidence type="ECO:0000313" key="3">
    <source>
        <dbReference type="Proteomes" id="UP000018849"/>
    </source>
</evidence>
<feature type="non-terminal residue" evidence="2">
    <location>
        <position position="63"/>
    </location>
</feature>
<feature type="transmembrane region" description="Helical" evidence="1">
    <location>
        <begin position="6"/>
        <end position="35"/>
    </location>
</feature>
<dbReference type="EMBL" id="AOKF01003230">
    <property type="protein sequence ID" value="EPN38804.1"/>
    <property type="molecule type" value="Genomic_DNA"/>
</dbReference>
<keyword evidence="1" id="KW-0472">Membrane</keyword>
<organism evidence="2 3">
    <name type="scientific">Pseudomonas syringae pv. actinidiae ICMP 19096</name>
    <dbReference type="NCBI Taxonomy" id="1194405"/>
    <lineage>
        <taxon>Bacteria</taxon>
        <taxon>Pseudomonadati</taxon>
        <taxon>Pseudomonadota</taxon>
        <taxon>Gammaproteobacteria</taxon>
        <taxon>Pseudomonadales</taxon>
        <taxon>Pseudomonadaceae</taxon>
        <taxon>Pseudomonas</taxon>
        <taxon>Pseudomonas syringae</taxon>
    </lineage>
</organism>
<name>A0A656JMS2_PSESF</name>
<reference evidence="2 3" key="1">
    <citation type="journal article" date="2013" name="PLoS Pathog.">
        <title>Genomic analysis of the Kiwifruit pathogen Pseudomonas syringae pv. actinidiae provides insight into the origins of an emergent plant disease.</title>
        <authorList>
            <person name="McCann H.C."/>
            <person name="Rikkerink E.H."/>
            <person name="Bertels F."/>
            <person name="Fiers M."/>
            <person name="Lu A."/>
            <person name="Rees-George J."/>
            <person name="Andersen M.T."/>
            <person name="Gleave A.P."/>
            <person name="Haubold B."/>
            <person name="Wohlers M.W."/>
            <person name="Guttman D.S."/>
            <person name="Wang P.W."/>
            <person name="Straub C."/>
            <person name="Vanneste J.L."/>
            <person name="Rainey P.B."/>
            <person name="Templeton M.D."/>
        </authorList>
    </citation>
    <scope>NUCLEOTIDE SEQUENCE [LARGE SCALE GENOMIC DNA]</scope>
    <source>
        <strain evidence="2 3">ICMP 19096</strain>
    </source>
</reference>
<evidence type="ECO:0000313" key="2">
    <source>
        <dbReference type="EMBL" id="EPN38804.1"/>
    </source>
</evidence>
<keyword evidence="1" id="KW-0812">Transmembrane</keyword>
<evidence type="ECO:0000256" key="1">
    <source>
        <dbReference type="SAM" id="Phobius"/>
    </source>
</evidence>
<protein>
    <submittedName>
        <fullName evidence="2">Membrane protein</fullName>
    </submittedName>
</protein>
<proteinExistence type="predicted"/>
<accession>A0A656JMS2</accession>
<comment type="caution">
    <text evidence="2">The sequence shown here is derived from an EMBL/GenBank/DDBJ whole genome shotgun (WGS) entry which is preliminary data.</text>
</comment>
<dbReference type="AlphaFoldDB" id="A0A656JMS2"/>
<keyword evidence="1" id="KW-1133">Transmembrane helix</keyword>
<feature type="transmembrane region" description="Helical" evidence="1">
    <location>
        <begin position="42"/>
        <end position="62"/>
    </location>
</feature>
<gene>
    <name evidence="2" type="ORF">A245_37874</name>
</gene>
<sequence length="63" mass="5770">MIDHSLVGAGLGVIIGAVLALTGAGGGILAVPLLVFGLGLTIVEAAPVGLLAVGLAAGVGAVL</sequence>